<evidence type="ECO:0000256" key="1">
    <source>
        <dbReference type="SAM" id="MobiDB-lite"/>
    </source>
</evidence>
<keyword evidence="4" id="KW-1185">Reference proteome</keyword>
<gene>
    <name evidence="3" type="ORF">FHX71_000293</name>
</gene>
<feature type="transmembrane region" description="Helical" evidence="2">
    <location>
        <begin position="6"/>
        <end position="30"/>
    </location>
</feature>
<keyword evidence="2" id="KW-0812">Transmembrane</keyword>
<name>A0A7W3PC70_9MICO</name>
<dbReference type="RefSeq" id="WP_182614096.1">
    <property type="nucleotide sequence ID" value="NZ_BAAATF010000012.1"/>
</dbReference>
<keyword evidence="2" id="KW-0472">Membrane</keyword>
<reference evidence="3 4" key="1">
    <citation type="submission" date="2020-07" db="EMBL/GenBank/DDBJ databases">
        <title>Sequencing the genomes of 1000 actinobacteria strains.</title>
        <authorList>
            <person name="Klenk H.-P."/>
        </authorList>
    </citation>
    <scope>NUCLEOTIDE SEQUENCE [LARGE SCALE GENOMIC DNA]</scope>
    <source>
        <strain evidence="3 4">DSM 44121</strain>
    </source>
</reference>
<dbReference type="AlphaFoldDB" id="A0A7W3PC70"/>
<evidence type="ECO:0000313" key="4">
    <source>
        <dbReference type="Proteomes" id="UP000540568"/>
    </source>
</evidence>
<feature type="region of interest" description="Disordered" evidence="1">
    <location>
        <begin position="74"/>
        <end position="104"/>
    </location>
</feature>
<evidence type="ECO:0000256" key="2">
    <source>
        <dbReference type="SAM" id="Phobius"/>
    </source>
</evidence>
<dbReference type="Proteomes" id="UP000540568">
    <property type="component" value="Unassembled WGS sequence"/>
</dbReference>
<organism evidence="3 4">
    <name type="scientific">Promicromonospora sukumoe</name>
    <dbReference type="NCBI Taxonomy" id="88382"/>
    <lineage>
        <taxon>Bacteria</taxon>
        <taxon>Bacillati</taxon>
        <taxon>Actinomycetota</taxon>
        <taxon>Actinomycetes</taxon>
        <taxon>Micrococcales</taxon>
        <taxon>Promicromonosporaceae</taxon>
        <taxon>Promicromonospora</taxon>
    </lineage>
</organism>
<dbReference type="EMBL" id="JACGWV010000001">
    <property type="protein sequence ID" value="MBA8806351.1"/>
    <property type="molecule type" value="Genomic_DNA"/>
</dbReference>
<protein>
    <submittedName>
        <fullName evidence="3">Uncharacterized protein</fullName>
    </submittedName>
</protein>
<evidence type="ECO:0000313" key="3">
    <source>
        <dbReference type="EMBL" id="MBA8806351.1"/>
    </source>
</evidence>
<accession>A0A7W3PC70</accession>
<proteinExistence type="predicted"/>
<feature type="compositionally biased region" description="Low complexity" evidence="1">
    <location>
        <begin position="75"/>
        <end position="85"/>
    </location>
</feature>
<sequence length="165" mass="17894">MNPLEFVASLISSLVTLAWPAAIIVLSLLFMRSQQPALARLIDRIKSLKAGPFEATLPAEDTPGAQHVLARLGDASETAEATASARPHADKPGEAEAPSDVPRVTMSREDLEQILTQYGQAGWDIAQMGMFKGRPRPVIKWDKSGAPQLVVWTTRRTDPVDEPLG</sequence>
<keyword evidence="2" id="KW-1133">Transmembrane helix</keyword>
<comment type="caution">
    <text evidence="3">The sequence shown here is derived from an EMBL/GenBank/DDBJ whole genome shotgun (WGS) entry which is preliminary data.</text>
</comment>